<sequence length="541" mass="61224">MPPKCRRGNNGHAWPHAGRRSTGSNGDEPAEGSGRAPYKLQSPKVLVMWPKAEQFDEEKVIELMRGLGEGIRLKIAHKDHADGTPHYHAYIEFQSQPSIRDAQNRLTVNGNKPSFQPVVRTPEKVWKYVGDSDKASTFVVQDYFPPGHFRPPPRQEVRSVATELAEAVEDGSHEQALEALKNKANHNYTHIRDMSTTSDEFMKYMLQHATSDYFKNFVNINTASKNAFKPPEVPYERPLGLVIDLEHYPEISDWVENELKPRLGKGSQGSRGKSLCLYGESRTGKTLFFRSLPGNHIYMHHLFNSTEFLSKPEADFAIFDDFRSLEYLPSFKCWYRQQHRFTITDKYKPKEMVTWGRPAICLENDDPRNGPKLTPGDIDSLNMNMIFVEVTGEHKLAWVDSEQVDLAKATAEQEALRATEEVAMVPLEGFSPPWSLADDSQSEDELFVANTEWESTLWGPEPVHEEPNFPEDDSSPLSSLDTESPPAPEAPMVVPRGIKRKRGSNPFVDDEAGVSGDEDEQEDDEDEDGHLEGFVVPDHVF</sequence>
<feature type="compositionally biased region" description="Low complexity" evidence="11">
    <location>
        <begin position="475"/>
        <end position="484"/>
    </location>
</feature>
<dbReference type="GO" id="GO:0046872">
    <property type="term" value="F:metal ion binding"/>
    <property type="evidence" value="ECO:0007669"/>
    <property type="project" value="UniProtKB-KW"/>
</dbReference>
<feature type="domain" description="CRESS-DNA virus Rep endonuclease" evidence="12">
    <location>
        <begin position="39"/>
        <end position="149"/>
    </location>
</feature>
<accession>A0A401H2K0</accession>
<proteinExistence type="predicted"/>
<comment type="caution">
    <text evidence="13">The sequence shown here is derived from an EMBL/GenBank/DDBJ whole genome shotgun (WGS) entry which is preliminary data.</text>
</comment>
<gene>
    <name evidence="13" type="ORF">SCP_1400620</name>
</gene>
<evidence type="ECO:0000256" key="8">
    <source>
        <dbReference type="ARBA" id="ARBA00022801"/>
    </source>
</evidence>
<keyword evidence="2" id="KW-0548">Nucleotidyltransferase</keyword>
<evidence type="ECO:0000256" key="3">
    <source>
        <dbReference type="ARBA" id="ARBA00022705"/>
    </source>
</evidence>
<evidence type="ECO:0000256" key="1">
    <source>
        <dbReference type="ARBA" id="ARBA00022679"/>
    </source>
</evidence>
<evidence type="ECO:0000256" key="9">
    <source>
        <dbReference type="ARBA" id="ARBA00023124"/>
    </source>
</evidence>
<keyword evidence="9" id="KW-0190">Covalent protein-DNA linkage</keyword>
<feature type="region of interest" description="Disordered" evidence="11">
    <location>
        <begin position="457"/>
        <end position="541"/>
    </location>
</feature>
<reference evidence="13 14" key="1">
    <citation type="journal article" date="2018" name="Sci. Rep.">
        <title>Genome sequence of the cauliflower mushroom Sparassis crispa (Hanabiratake) and its association with beneficial usage.</title>
        <authorList>
            <person name="Kiyama R."/>
            <person name="Furutani Y."/>
            <person name="Kawaguchi K."/>
            <person name="Nakanishi T."/>
        </authorList>
    </citation>
    <scope>NUCLEOTIDE SEQUENCE [LARGE SCALE GENOMIC DNA]</scope>
</reference>
<dbReference type="InParanoid" id="A0A401H2K0"/>
<dbReference type="SUPFAM" id="SSF55464">
    <property type="entry name" value="Origin of replication-binding domain, RBD-like"/>
    <property type="match status" value="1"/>
</dbReference>
<protein>
    <submittedName>
        <fullName evidence="13">Replication associated protein</fullName>
    </submittedName>
</protein>
<dbReference type="Proteomes" id="UP000287166">
    <property type="component" value="Unassembled WGS sequence"/>
</dbReference>
<keyword evidence="14" id="KW-1185">Reference proteome</keyword>
<dbReference type="RefSeq" id="XP_027619570.1">
    <property type="nucleotide sequence ID" value="XM_027763769.1"/>
</dbReference>
<keyword evidence="4" id="KW-0540">Nuclease</keyword>
<evidence type="ECO:0000256" key="5">
    <source>
        <dbReference type="ARBA" id="ARBA00022723"/>
    </source>
</evidence>
<keyword evidence="7" id="KW-0255">Endonuclease</keyword>
<name>A0A401H2K0_9APHY</name>
<keyword evidence="3" id="KW-0235">DNA replication</keyword>
<dbReference type="InterPro" id="IPR049912">
    <property type="entry name" value="CRESS_DNA_REP"/>
</dbReference>
<feature type="region of interest" description="Disordered" evidence="11">
    <location>
        <begin position="1"/>
        <end position="37"/>
    </location>
</feature>
<dbReference type="GO" id="GO:0006260">
    <property type="term" value="P:DNA replication"/>
    <property type="evidence" value="ECO:0007669"/>
    <property type="project" value="UniProtKB-KW"/>
</dbReference>
<keyword evidence="5" id="KW-0479">Metal-binding</keyword>
<evidence type="ECO:0000256" key="10">
    <source>
        <dbReference type="ARBA" id="ARBA00023125"/>
    </source>
</evidence>
<evidence type="ECO:0000256" key="6">
    <source>
        <dbReference type="ARBA" id="ARBA00022741"/>
    </source>
</evidence>
<dbReference type="GeneID" id="38785574"/>
<dbReference type="GO" id="GO:0000166">
    <property type="term" value="F:nucleotide binding"/>
    <property type="evidence" value="ECO:0007669"/>
    <property type="project" value="UniProtKB-KW"/>
</dbReference>
<dbReference type="GO" id="GO:0016787">
    <property type="term" value="F:hydrolase activity"/>
    <property type="evidence" value="ECO:0007669"/>
    <property type="project" value="UniProtKB-KW"/>
</dbReference>
<organism evidence="13 14">
    <name type="scientific">Sparassis crispa</name>
    <dbReference type="NCBI Taxonomy" id="139825"/>
    <lineage>
        <taxon>Eukaryota</taxon>
        <taxon>Fungi</taxon>
        <taxon>Dikarya</taxon>
        <taxon>Basidiomycota</taxon>
        <taxon>Agaricomycotina</taxon>
        <taxon>Agaricomycetes</taxon>
        <taxon>Polyporales</taxon>
        <taxon>Sparassidaceae</taxon>
        <taxon>Sparassis</taxon>
    </lineage>
</organism>
<evidence type="ECO:0000256" key="11">
    <source>
        <dbReference type="SAM" id="MobiDB-lite"/>
    </source>
</evidence>
<evidence type="ECO:0000256" key="7">
    <source>
        <dbReference type="ARBA" id="ARBA00022759"/>
    </source>
</evidence>
<keyword evidence="8" id="KW-0378">Hydrolase</keyword>
<dbReference type="PROSITE" id="PS52020">
    <property type="entry name" value="CRESS_DNA_REP"/>
    <property type="match status" value="1"/>
</dbReference>
<evidence type="ECO:0000313" key="13">
    <source>
        <dbReference type="EMBL" id="GBE88657.1"/>
    </source>
</evidence>
<dbReference type="AlphaFoldDB" id="A0A401H2K0"/>
<dbReference type="Gene3D" id="3.40.1310.20">
    <property type="match status" value="1"/>
</dbReference>
<dbReference type="GO" id="GO:0004519">
    <property type="term" value="F:endonuclease activity"/>
    <property type="evidence" value="ECO:0007669"/>
    <property type="project" value="UniProtKB-KW"/>
</dbReference>
<evidence type="ECO:0000256" key="2">
    <source>
        <dbReference type="ARBA" id="ARBA00022695"/>
    </source>
</evidence>
<keyword evidence="10" id="KW-0238">DNA-binding</keyword>
<dbReference type="EMBL" id="BFAD01000014">
    <property type="protein sequence ID" value="GBE88657.1"/>
    <property type="molecule type" value="Genomic_DNA"/>
</dbReference>
<dbReference type="GO" id="GO:0016779">
    <property type="term" value="F:nucleotidyltransferase activity"/>
    <property type="evidence" value="ECO:0007669"/>
    <property type="project" value="UniProtKB-KW"/>
</dbReference>
<dbReference type="GO" id="GO:0003677">
    <property type="term" value="F:DNA binding"/>
    <property type="evidence" value="ECO:0007669"/>
    <property type="project" value="UniProtKB-KW"/>
</dbReference>
<evidence type="ECO:0000259" key="12">
    <source>
        <dbReference type="PROSITE" id="PS52020"/>
    </source>
</evidence>
<feature type="compositionally biased region" description="Acidic residues" evidence="11">
    <location>
        <begin position="508"/>
        <end position="529"/>
    </location>
</feature>
<keyword evidence="1" id="KW-0808">Transferase</keyword>
<dbReference type="OrthoDB" id="2977716at2759"/>
<keyword evidence="6" id="KW-0547">Nucleotide-binding</keyword>
<evidence type="ECO:0000256" key="4">
    <source>
        <dbReference type="ARBA" id="ARBA00022722"/>
    </source>
</evidence>
<evidence type="ECO:0000313" key="14">
    <source>
        <dbReference type="Proteomes" id="UP000287166"/>
    </source>
</evidence>